<keyword evidence="1" id="KW-0489">Methyltransferase</keyword>
<dbReference type="PIRSF" id="PIRSF017393">
    <property type="entry name" value="MTase_SAV2177"/>
    <property type="match status" value="1"/>
</dbReference>
<reference evidence="1 2" key="1">
    <citation type="submission" date="2020-07" db="EMBL/GenBank/DDBJ databases">
        <title>Sequencing the genomes of 1000 actinobacteria strains.</title>
        <authorList>
            <person name="Klenk H.-P."/>
        </authorList>
    </citation>
    <scope>NUCLEOTIDE SEQUENCE [LARGE SCALE GENOMIC DNA]</scope>
    <source>
        <strain evidence="1 2">DSM 44442</strain>
    </source>
</reference>
<evidence type="ECO:0000313" key="2">
    <source>
        <dbReference type="Proteomes" id="UP000572051"/>
    </source>
</evidence>
<dbReference type="GO" id="GO:0008168">
    <property type="term" value="F:methyltransferase activity"/>
    <property type="evidence" value="ECO:0007669"/>
    <property type="project" value="UniProtKB-KW"/>
</dbReference>
<dbReference type="Gene3D" id="3.40.50.150">
    <property type="entry name" value="Vaccinia Virus protein VP39"/>
    <property type="match status" value="1"/>
</dbReference>
<comment type="caution">
    <text evidence="1">The sequence shown here is derived from an EMBL/GenBank/DDBJ whole genome shotgun (WGS) entry which is preliminary data.</text>
</comment>
<keyword evidence="1" id="KW-0808">Transferase</keyword>
<dbReference type="Pfam" id="PF04672">
    <property type="entry name" value="Methyltransf_19"/>
    <property type="match status" value="1"/>
</dbReference>
<organism evidence="1 2">
    <name type="scientific">Nocardiopsis aegyptia</name>
    <dbReference type="NCBI Taxonomy" id="220378"/>
    <lineage>
        <taxon>Bacteria</taxon>
        <taxon>Bacillati</taxon>
        <taxon>Actinomycetota</taxon>
        <taxon>Actinomycetes</taxon>
        <taxon>Streptosporangiales</taxon>
        <taxon>Nocardiopsidaceae</taxon>
        <taxon>Nocardiopsis</taxon>
    </lineage>
</organism>
<dbReference type="CDD" id="cd02440">
    <property type="entry name" value="AdoMet_MTases"/>
    <property type="match status" value="1"/>
</dbReference>
<protein>
    <submittedName>
        <fullName evidence="1">O-methyltransferase involved in polyketide biosynthesis</fullName>
    </submittedName>
</protein>
<dbReference type="Proteomes" id="UP000572051">
    <property type="component" value="Unassembled WGS sequence"/>
</dbReference>
<dbReference type="EMBL" id="JACCFS010000001">
    <property type="protein sequence ID" value="NYJ36959.1"/>
    <property type="molecule type" value="Genomic_DNA"/>
</dbReference>
<keyword evidence="2" id="KW-1185">Reference proteome</keyword>
<dbReference type="InterPro" id="IPR029063">
    <property type="entry name" value="SAM-dependent_MTases_sf"/>
</dbReference>
<sequence length="271" mass="29631">MTPTPQDPSAVDRLLDTGEPHSARVYDYWLGGKDHYPADRAMGDQILSVLPMIGEMAVQNRAFLRRAVHYLAAERGVRQFLDVGTGLPTANNTHEVAQAAAPESRVVYVDNDPLVLTHARALLTSTPEGRTDYVDADLRDPDTILREAARTLDLDRPVALTLLGVLFHIPDDSAYEIIARLMDALAPGSHLVVTHATNAVTGEAMDEAVRQWNAASSTPISLRTPEQFARFLDGLEPVEPGVVSIPLWRPEAGQVGEPREMDEYGAVARKP</sequence>
<dbReference type="InterPro" id="IPR006764">
    <property type="entry name" value="SAM_dep_MeTrfase_SAV2177_type"/>
</dbReference>
<accession>A0A7Z0ERI8</accession>
<dbReference type="RefSeq" id="WP_179827285.1">
    <property type="nucleotide sequence ID" value="NZ_JACCFS010000001.1"/>
</dbReference>
<proteinExistence type="predicted"/>
<name>A0A7Z0ERI8_9ACTN</name>
<evidence type="ECO:0000313" key="1">
    <source>
        <dbReference type="EMBL" id="NYJ36959.1"/>
    </source>
</evidence>
<dbReference type="AlphaFoldDB" id="A0A7Z0ERI8"/>
<dbReference type="GO" id="GO:0032259">
    <property type="term" value="P:methylation"/>
    <property type="evidence" value="ECO:0007669"/>
    <property type="project" value="UniProtKB-KW"/>
</dbReference>
<gene>
    <name evidence="1" type="ORF">HNR10_004840</name>
</gene>
<dbReference type="SUPFAM" id="SSF53335">
    <property type="entry name" value="S-adenosyl-L-methionine-dependent methyltransferases"/>
    <property type="match status" value="1"/>
</dbReference>